<gene>
    <name evidence="3" type="primary">LOC127740655</name>
</gene>
<proteinExistence type="predicted"/>
<reference evidence="2" key="1">
    <citation type="journal article" date="2016" name="Nat. Genet.">
        <title>The genome sequences of Arachis duranensis and Arachis ipaensis, the diploid ancestors of cultivated peanut.</title>
        <authorList>
            <person name="Bertioli D.J."/>
            <person name="Cannon S.B."/>
            <person name="Froenicke L."/>
            <person name="Huang G."/>
            <person name="Farmer A.D."/>
            <person name="Cannon E.K."/>
            <person name="Liu X."/>
            <person name="Gao D."/>
            <person name="Clevenger J."/>
            <person name="Dash S."/>
            <person name="Ren L."/>
            <person name="Moretzsohn M.C."/>
            <person name="Shirasawa K."/>
            <person name="Huang W."/>
            <person name="Vidigal B."/>
            <person name="Abernathy B."/>
            <person name="Chu Y."/>
            <person name="Niederhuth C.E."/>
            <person name="Umale P."/>
            <person name="Araujo A.C."/>
            <person name="Kozik A."/>
            <person name="Kim K.D."/>
            <person name="Burow M.D."/>
            <person name="Varshney R.K."/>
            <person name="Wang X."/>
            <person name="Zhang X."/>
            <person name="Barkley N."/>
            <person name="Guimaraes P.M."/>
            <person name="Isobe S."/>
            <person name="Guo B."/>
            <person name="Liao B."/>
            <person name="Stalker H.T."/>
            <person name="Schmitz R.J."/>
            <person name="Scheffler B.E."/>
            <person name="Leal-Bertioli S.C."/>
            <person name="Xun X."/>
            <person name="Jackson S.A."/>
            <person name="Michelmore R."/>
            <person name="Ozias-Akins P."/>
        </authorList>
    </citation>
    <scope>NUCLEOTIDE SEQUENCE [LARGE SCALE GENOMIC DNA]</scope>
    <source>
        <strain evidence="2">cv. V14167</strain>
    </source>
</reference>
<protein>
    <submittedName>
        <fullName evidence="3">Uncharacterized protein LOC127740655 isoform X2</fullName>
    </submittedName>
</protein>
<evidence type="ECO:0000259" key="1">
    <source>
        <dbReference type="Pfam" id="PF04824"/>
    </source>
</evidence>
<name>A0A9C6TFP8_ARADU</name>
<dbReference type="AlphaFoldDB" id="A0A9C6TFP8"/>
<dbReference type="Pfam" id="PF04824">
    <property type="entry name" value="Rad21_Rec8"/>
    <property type="match status" value="1"/>
</dbReference>
<dbReference type="Proteomes" id="UP000515211">
    <property type="component" value="Chromosome 7"/>
</dbReference>
<organism evidence="2 3">
    <name type="scientific">Arachis duranensis</name>
    <name type="common">Wild peanut</name>
    <dbReference type="NCBI Taxonomy" id="130453"/>
    <lineage>
        <taxon>Eukaryota</taxon>
        <taxon>Viridiplantae</taxon>
        <taxon>Streptophyta</taxon>
        <taxon>Embryophyta</taxon>
        <taxon>Tracheophyta</taxon>
        <taxon>Spermatophyta</taxon>
        <taxon>Magnoliopsida</taxon>
        <taxon>eudicotyledons</taxon>
        <taxon>Gunneridae</taxon>
        <taxon>Pentapetalae</taxon>
        <taxon>rosids</taxon>
        <taxon>fabids</taxon>
        <taxon>Fabales</taxon>
        <taxon>Fabaceae</taxon>
        <taxon>Papilionoideae</taxon>
        <taxon>50 kb inversion clade</taxon>
        <taxon>dalbergioids sensu lato</taxon>
        <taxon>Dalbergieae</taxon>
        <taxon>Pterocarpus clade</taxon>
        <taxon>Arachis</taxon>
    </lineage>
</organism>
<dbReference type="InterPro" id="IPR006909">
    <property type="entry name" value="Rad21/Rec8_C_eu"/>
</dbReference>
<feature type="domain" description="Rad21/Rec8-like protein C-terminal eukaryotic" evidence="1">
    <location>
        <begin position="89"/>
        <end position="119"/>
    </location>
</feature>
<reference evidence="3" key="2">
    <citation type="submission" date="2025-08" db="UniProtKB">
        <authorList>
            <consortium name="RefSeq"/>
        </authorList>
    </citation>
    <scope>IDENTIFICATION</scope>
    <source>
        <tissue evidence="3">Whole plant</tissue>
    </source>
</reference>
<keyword evidence="2" id="KW-1185">Reference proteome</keyword>
<accession>A0A9C6TFP8</accession>
<dbReference type="GeneID" id="127740655"/>
<evidence type="ECO:0000313" key="3">
    <source>
        <dbReference type="RefSeq" id="XP_052107908.1"/>
    </source>
</evidence>
<evidence type="ECO:0000313" key="2">
    <source>
        <dbReference type="Proteomes" id="UP000515211"/>
    </source>
</evidence>
<sequence length="157" mass="17915">MPFVLIVASCAIAERRCDGERGSAEARCHSWSLRQRRHCRRGGASLSPRVVAIETETVTAKARHCCWVVTGGSHRCQCRHRSYHCSVPVFFLSTVLKSYGHIDVHQEQPYGDIRLNLQRAVHCCDNILSLKQNHISRGITFSREVKMLWDLNWVKDG</sequence>
<dbReference type="RefSeq" id="XP_052107908.1">
    <property type="nucleotide sequence ID" value="XM_052251948.1"/>
</dbReference>